<keyword evidence="2" id="KW-1185">Reference proteome</keyword>
<evidence type="ECO:0000313" key="1">
    <source>
        <dbReference type="EMBL" id="GFS00074.1"/>
    </source>
</evidence>
<dbReference type="Proteomes" id="UP000762676">
    <property type="component" value="Unassembled WGS sequence"/>
</dbReference>
<comment type="caution">
    <text evidence="1">The sequence shown here is derived from an EMBL/GenBank/DDBJ whole genome shotgun (WGS) entry which is preliminary data.</text>
</comment>
<name>A0AAV4HPE6_9GAST</name>
<dbReference type="AlphaFoldDB" id="A0AAV4HPE6"/>
<reference evidence="1 2" key="1">
    <citation type="journal article" date="2021" name="Elife">
        <title>Chloroplast acquisition without the gene transfer in kleptoplastic sea slugs, Plakobranchus ocellatus.</title>
        <authorList>
            <person name="Maeda T."/>
            <person name="Takahashi S."/>
            <person name="Yoshida T."/>
            <person name="Shimamura S."/>
            <person name="Takaki Y."/>
            <person name="Nagai Y."/>
            <person name="Toyoda A."/>
            <person name="Suzuki Y."/>
            <person name="Arimoto A."/>
            <person name="Ishii H."/>
            <person name="Satoh N."/>
            <person name="Nishiyama T."/>
            <person name="Hasebe M."/>
            <person name="Maruyama T."/>
            <person name="Minagawa J."/>
            <person name="Obokata J."/>
            <person name="Shigenobu S."/>
        </authorList>
    </citation>
    <scope>NUCLEOTIDE SEQUENCE [LARGE SCALE GENOMIC DNA]</scope>
</reference>
<accession>A0AAV4HPE6</accession>
<sequence>MNKRMKDVKFLKLYGGAYFPAILPLTSLRFFHVPLIHPVPSFLASPFSHSVRAEELNLKNKRRIDGGNPWGIKLELFILFLPRQFFNLINGGGRGK</sequence>
<evidence type="ECO:0000313" key="2">
    <source>
        <dbReference type="Proteomes" id="UP000762676"/>
    </source>
</evidence>
<gene>
    <name evidence="1" type="ORF">ElyMa_001062800</name>
</gene>
<organism evidence="1 2">
    <name type="scientific">Elysia marginata</name>
    <dbReference type="NCBI Taxonomy" id="1093978"/>
    <lineage>
        <taxon>Eukaryota</taxon>
        <taxon>Metazoa</taxon>
        <taxon>Spiralia</taxon>
        <taxon>Lophotrochozoa</taxon>
        <taxon>Mollusca</taxon>
        <taxon>Gastropoda</taxon>
        <taxon>Heterobranchia</taxon>
        <taxon>Euthyneura</taxon>
        <taxon>Panpulmonata</taxon>
        <taxon>Sacoglossa</taxon>
        <taxon>Placobranchoidea</taxon>
        <taxon>Plakobranchidae</taxon>
        <taxon>Elysia</taxon>
    </lineage>
</organism>
<proteinExistence type="predicted"/>
<dbReference type="EMBL" id="BMAT01002141">
    <property type="protein sequence ID" value="GFS00074.1"/>
    <property type="molecule type" value="Genomic_DNA"/>
</dbReference>
<protein>
    <submittedName>
        <fullName evidence="1">Uncharacterized protein</fullName>
    </submittedName>
</protein>